<proteinExistence type="predicted"/>
<gene>
    <name evidence="1" type="ORF">AA2016_2213</name>
</gene>
<dbReference type="Proteomes" id="UP000075755">
    <property type="component" value="Chromosome"/>
</dbReference>
<protein>
    <submittedName>
        <fullName evidence="1">Uncharacterized protein</fullName>
    </submittedName>
</protein>
<evidence type="ECO:0000313" key="1">
    <source>
        <dbReference type="EMBL" id="AMS41143.1"/>
    </source>
</evidence>
<dbReference type="KEGG" id="aak:AA2016_2213"/>
<accession>A0AAC9AR00</accession>
<reference evidence="1 2" key="1">
    <citation type="submission" date="2016-03" db="EMBL/GenBank/DDBJ databases">
        <title>Complete genome of Aminobacter aminovorans KCTC 2477.</title>
        <authorList>
            <person name="Kim K.M."/>
        </authorList>
    </citation>
    <scope>NUCLEOTIDE SEQUENCE [LARGE SCALE GENOMIC DNA]</scope>
    <source>
        <strain evidence="1 2">KCTC 2477</strain>
    </source>
</reference>
<sequence>MMFAGCMHRAEPRIVVQREFVQTKVPDAYLAPCGGRWRKEGGPAITQDFIDRGDVALAGLDCRDAQINKIIKWNRGLGE</sequence>
<organism evidence="1 2">
    <name type="scientific">Aminobacter aminovorans</name>
    <name type="common">Chelatobacter heintzii</name>
    <dbReference type="NCBI Taxonomy" id="83263"/>
    <lineage>
        <taxon>Bacteria</taxon>
        <taxon>Pseudomonadati</taxon>
        <taxon>Pseudomonadota</taxon>
        <taxon>Alphaproteobacteria</taxon>
        <taxon>Hyphomicrobiales</taxon>
        <taxon>Phyllobacteriaceae</taxon>
        <taxon>Aminobacter</taxon>
    </lineage>
</organism>
<dbReference type="EMBL" id="CP015005">
    <property type="protein sequence ID" value="AMS41143.1"/>
    <property type="molecule type" value="Genomic_DNA"/>
</dbReference>
<evidence type="ECO:0000313" key="2">
    <source>
        <dbReference type="Proteomes" id="UP000075755"/>
    </source>
</evidence>
<name>A0AAC9AR00_AMIAI</name>
<dbReference type="AlphaFoldDB" id="A0AAC9AR00"/>